<dbReference type="PANTHER" id="PTHR17630">
    <property type="entry name" value="DIENELACTONE HYDROLASE"/>
    <property type="match status" value="1"/>
</dbReference>
<dbReference type="PANTHER" id="PTHR17630:SF44">
    <property type="entry name" value="PROTEIN AIM2"/>
    <property type="match status" value="1"/>
</dbReference>
<dbReference type="AlphaFoldDB" id="A0A139H1K0"/>
<comment type="caution">
    <text evidence="2">The sequence shown here is derived from an EMBL/GenBank/DDBJ whole genome shotgun (WGS) entry which is preliminary data.</text>
</comment>
<name>A0A139H1K0_9PEZI</name>
<dbReference type="OrthoDB" id="17560at2759"/>
<evidence type="ECO:0000313" key="2">
    <source>
        <dbReference type="EMBL" id="KXS96345.1"/>
    </source>
</evidence>
<dbReference type="SUPFAM" id="SSF53474">
    <property type="entry name" value="alpha/beta-Hydrolases"/>
    <property type="match status" value="1"/>
</dbReference>
<dbReference type="Gene3D" id="3.40.50.1820">
    <property type="entry name" value="alpha/beta hydrolase"/>
    <property type="match status" value="1"/>
</dbReference>
<protein>
    <recommendedName>
        <fullName evidence="1">Dienelactone hydrolase domain-containing protein</fullName>
    </recommendedName>
</protein>
<dbReference type="Proteomes" id="UP000070133">
    <property type="component" value="Unassembled WGS sequence"/>
</dbReference>
<dbReference type="InterPro" id="IPR029058">
    <property type="entry name" value="AB_hydrolase_fold"/>
</dbReference>
<accession>A0A139H1K0</accession>
<evidence type="ECO:0000259" key="1">
    <source>
        <dbReference type="Pfam" id="PF01738"/>
    </source>
</evidence>
<dbReference type="Pfam" id="PF01738">
    <property type="entry name" value="DLH"/>
    <property type="match status" value="1"/>
</dbReference>
<keyword evidence="3" id="KW-1185">Reference proteome</keyword>
<proteinExistence type="predicted"/>
<dbReference type="GO" id="GO:0016787">
    <property type="term" value="F:hydrolase activity"/>
    <property type="evidence" value="ECO:0007669"/>
    <property type="project" value="InterPro"/>
</dbReference>
<organism evidence="2 3">
    <name type="scientific">Pseudocercospora eumusae</name>
    <dbReference type="NCBI Taxonomy" id="321146"/>
    <lineage>
        <taxon>Eukaryota</taxon>
        <taxon>Fungi</taxon>
        <taxon>Dikarya</taxon>
        <taxon>Ascomycota</taxon>
        <taxon>Pezizomycotina</taxon>
        <taxon>Dothideomycetes</taxon>
        <taxon>Dothideomycetidae</taxon>
        <taxon>Mycosphaerellales</taxon>
        <taxon>Mycosphaerellaceae</taxon>
        <taxon>Pseudocercospora</taxon>
    </lineage>
</organism>
<dbReference type="STRING" id="321146.A0A139H1K0"/>
<sequence length="273" mass="30171">MSSNPPGKCCTIGVKHEGEAKGKLENIGDSKEKPTPTIYMPLTHKVSTYIVGEKSTTAILILSDVIGHKFLNAQLIADQFAANGYYVLMPDLFEGDPIPLNRPEDFDIMKWLQTSGPSQGHTTEQVDPIVEKVIKYMKSDLGIEKIGGVGYCFGAKYVARFMTSHNNKGLQAGYMAHPSFVTPTEIQALTGPLSIAAAETDQIFPAEKRRETEDILKDMSIPYQMCLYSDVEHGFAVRADTSKAAVKFAKEAAFLQAVHWFDEFLKRGRSWAA</sequence>
<evidence type="ECO:0000313" key="3">
    <source>
        <dbReference type="Proteomes" id="UP000070133"/>
    </source>
</evidence>
<reference evidence="2 3" key="1">
    <citation type="submission" date="2015-07" db="EMBL/GenBank/DDBJ databases">
        <title>Comparative genomics of the Sigatoka disease complex on banana suggests a link between parallel evolutionary changes in Pseudocercospora fijiensis and Pseudocercospora eumusae and increased virulence on the banana host.</title>
        <authorList>
            <person name="Chang T.-C."/>
            <person name="Salvucci A."/>
            <person name="Crous P.W."/>
            <person name="Stergiopoulos I."/>
        </authorList>
    </citation>
    <scope>NUCLEOTIDE SEQUENCE [LARGE SCALE GENOMIC DNA]</scope>
    <source>
        <strain evidence="2 3">CBS 114824</strain>
    </source>
</reference>
<dbReference type="EMBL" id="LFZN01000177">
    <property type="protein sequence ID" value="KXS96345.1"/>
    <property type="molecule type" value="Genomic_DNA"/>
</dbReference>
<dbReference type="InterPro" id="IPR002925">
    <property type="entry name" value="Dienelactn_hydro"/>
</dbReference>
<gene>
    <name evidence="2" type="ORF">AC578_3091</name>
</gene>
<feature type="domain" description="Dienelactone hydrolase" evidence="1">
    <location>
        <begin position="48"/>
        <end position="264"/>
    </location>
</feature>